<keyword evidence="3" id="KW-0210">Decarboxylase</keyword>
<evidence type="ECO:0000313" key="9">
    <source>
        <dbReference type="Proteomes" id="UP000033393"/>
    </source>
</evidence>
<dbReference type="InterPro" id="IPR015421">
    <property type="entry name" value="PyrdxlP-dep_Trfase_major"/>
</dbReference>
<evidence type="ECO:0000256" key="5">
    <source>
        <dbReference type="ARBA" id="ARBA00023239"/>
    </source>
</evidence>
<dbReference type="InterPro" id="IPR010977">
    <property type="entry name" value="Aromatic_deC"/>
</dbReference>
<keyword evidence="5 7" id="KW-0456">Lyase</keyword>
<dbReference type="Proteomes" id="UP000033393">
    <property type="component" value="Unassembled WGS sequence"/>
</dbReference>
<dbReference type="GO" id="GO:0030170">
    <property type="term" value="F:pyridoxal phosphate binding"/>
    <property type="evidence" value="ECO:0007669"/>
    <property type="project" value="InterPro"/>
</dbReference>
<dbReference type="EMBL" id="JYJG01000556">
    <property type="protein sequence ID" value="KJK33294.1"/>
    <property type="molecule type" value="Genomic_DNA"/>
</dbReference>
<sequence>MLQPDRETRAEWTKTVTAFVEEFIEGLEAAPASATGTALLPPPPAETPGELADLLDRFADAASQAVETAGPRYLAYFPAGGLYSSVLAEFAAQATNRYTGVASTAPALVALEHSVIRWFCTEFGLPAGSGGIFTTGASLATLSAVHTARQDRLGKHDPNGTIYVTPHTHHCVAKAAHITGFAPERIRTVPTDAHLRMDVAAAHAMIADDRARGLRPFLIIGTAGATSTGIVDPLDAIAALAQRESLWFHADGAYGGAFQLTARGKSILNGIQRADSIAWDPHKSLFLPYGTGVLLVRDEARLRAAHVADGDYLQDLDHGTGVPDYADLGPELTREFRGLRVWLPLHLHGVKAFRDALDEKHDLADHLRTELAKIETIELLPSGLTVVVFRSANSEQLLKAVNDSGRFFLSSTRLGGEFTLRVCILSHRTHREHVDEFVELIRRLSAPPAK</sequence>
<dbReference type="Gene3D" id="3.90.1150.10">
    <property type="entry name" value="Aspartate Aminotransferase, domain 1"/>
    <property type="match status" value="1"/>
</dbReference>
<evidence type="ECO:0000256" key="2">
    <source>
        <dbReference type="ARBA" id="ARBA00009533"/>
    </source>
</evidence>
<dbReference type="PATRIC" id="fig|68170.10.peg.3044"/>
<dbReference type="GO" id="GO:0006520">
    <property type="term" value="P:amino acid metabolic process"/>
    <property type="evidence" value="ECO:0007669"/>
    <property type="project" value="InterPro"/>
</dbReference>
<evidence type="ECO:0000256" key="3">
    <source>
        <dbReference type="ARBA" id="ARBA00022793"/>
    </source>
</evidence>
<dbReference type="PANTHER" id="PTHR11999:SF70">
    <property type="entry name" value="MIP05841P"/>
    <property type="match status" value="1"/>
</dbReference>
<evidence type="ECO:0000256" key="6">
    <source>
        <dbReference type="PIRSR" id="PIRSR602129-50"/>
    </source>
</evidence>
<evidence type="ECO:0000256" key="1">
    <source>
        <dbReference type="ARBA" id="ARBA00001933"/>
    </source>
</evidence>
<organism evidence="8 9">
    <name type="scientific">Lentzea aerocolonigenes</name>
    <name type="common">Lechevalieria aerocolonigenes</name>
    <name type="synonym">Saccharothrix aerocolonigenes</name>
    <dbReference type="NCBI Taxonomy" id="68170"/>
    <lineage>
        <taxon>Bacteria</taxon>
        <taxon>Bacillati</taxon>
        <taxon>Actinomycetota</taxon>
        <taxon>Actinomycetes</taxon>
        <taxon>Pseudonocardiales</taxon>
        <taxon>Pseudonocardiaceae</taxon>
        <taxon>Lentzea</taxon>
    </lineage>
</organism>
<comment type="cofactor">
    <cofactor evidence="1 6 7">
        <name>pyridoxal 5'-phosphate</name>
        <dbReference type="ChEBI" id="CHEBI:597326"/>
    </cofactor>
</comment>
<proteinExistence type="inferred from homology"/>
<dbReference type="InterPro" id="IPR015424">
    <property type="entry name" value="PyrdxlP-dep_Trfase"/>
</dbReference>
<dbReference type="PANTHER" id="PTHR11999">
    <property type="entry name" value="GROUP II PYRIDOXAL-5-PHOSPHATE DECARBOXYLASE"/>
    <property type="match status" value="1"/>
</dbReference>
<comment type="similarity">
    <text evidence="2 7">Belongs to the group II decarboxylase family.</text>
</comment>
<evidence type="ECO:0000313" key="8">
    <source>
        <dbReference type="EMBL" id="KJK33294.1"/>
    </source>
</evidence>
<dbReference type="InterPro" id="IPR015422">
    <property type="entry name" value="PyrdxlP-dep_Trfase_small"/>
</dbReference>
<evidence type="ECO:0000256" key="4">
    <source>
        <dbReference type="ARBA" id="ARBA00022898"/>
    </source>
</evidence>
<accession>A0A0F0GAK3</accession>
<keyword evidence="9" id="KW-1185">Reference proteome</keyword>
<feature type="modified residue" description="N6-(pyridoxal phosphate)lysine" evidence="6">
    <location>
        <position position="283"/>
    </location>
</feature>
<dbReference type="AlphaFoldDB" id="A0A0F0GAK3"/>
<dbReference type="RefSeq" id="WP_045318323.1">
    <property type="nucleotide sequence ID" value="NZ_JYJG01000556.1"/>
</dbReference>
<comment type="caution">
    <text evidence="8">The sequence shown here is derived from an EMBL/GenBank/DDBJ whole genome shotgun (WGS) entry which is preliminary data.</text>
</comment>
<dbReference type="PRINTS" id="PR00800">
    <property type="entry name" value="YHDCRBOXLASE"/>
</dbReference>
<protein>
    <submittedName>
        <fullName evidence="8">Amino acid decarboxylase</fullName>
    </submittedName>
</protein>
<dbReference type="InterPro" id="IPR002129">
    <property type="entry name" value="PyrdxlP-dep_de-COase"/>
</dbReference>
<reference evidence="8 9" key="1">
    <citation type="submission" date="2015-02" db="EMBL/GenBank/DDBJ databases">
        <authorList>
            <person name="Ju K.-S."/>
            <person name="Doroghazi J.R."/>
            <person name="Metcalf W."/>
        </authorList>
    </citation>
    <scope>NUCLEOTIDE SEQUENCE [LARGE SCALE GENOMIC DNA]</scope>
    <source>
        <strain evidence="8 9">NRRL B-16140</strain>
    </source>
</reference>
<evidence type="ECO:0000256" key="7">
    <source>
        <dbReference type="RuleBase" id="RU000382"/>
    </source>
</evidence>
<dbReference type="GO" id="GO:0004058">
    <property type="term" value="F:aromatic-L-amino-acid decarboxylase activity"/>
    <property type="evidence" value="ECO:0007669"/>
    <property type="project" value="UniProtKB-ARBA"/>
</dbReference>
<dbReference type="SUPFAM" id="SSF53383">
    <property type="entry name" value="PLP-dependent transferases"/>
    <property type="match status" value="1"/>
</dbReference>
<gene>
    <name evidence="8" type="ORF">UK23_46725</name>
</gene>
<dbReference type="Pfam" id="PF00282">
    <property type="entry name" value="Pyridoxal_deC"/>
    <property type="match status" value="1"/>
</dbReference>
<dbReference type="OrthoDB" id="3335676at2"/>
<dbReference type="Gene3D" id="3.90.1150.170">
    <property type="match status" value="1"/>
</dbReference>
<name>A0A0F0GAK3_LENAE</name>
<keyword evidence="4 6" id="KW-0663">Pyridoxal phosphate</keyword>
<dbReference type="Gene3D" id="3.40.640.10">
    <property type="entry name" value="Type I PLP-dependent aspartate aminotransferase-like (Major domain)"/>
    <property type="match status" value="1"/>
</dbReference>
<dbReference type="GO" id="GO:0005737">
    <property type="term" value="C:cytoplasm"/>
    <property type="evidence" value="ECO:0007669"/>
    <property type="project" value="TreeGrafter"/>
</dbReference>
<dbReference type="GO" id="GO:0019752">
    <property type="term" value="P:carboxylic acid metabolic process"/>
    <property type="evidence" value="ECO:0007669"/>
    <property type="project" value="InterPro"/>
</dbReference>